<dbReference type="EMBL" id="CP000542">
    <property type="protein sequence ID" value="ABM59941.1"/>
    <property type="molecule type" value="Genomic_DNA"/>
</dbReference>
<protein>
    <submittedName>
        <fullName evidence="1">Uncharacterized protein</fullName>
    </submittedName>
</protein>
<gene>
    <name evidence="1" type="ordered locus">Veis_4236</name>
</gene>
<reference evidence="2" key="1">
    <citation type="submission" date="2006-12" db="EMBL/GenBank/DDBJ databases">
        <title>Complete sequence of chromosome 1 of Verminephrobacter eiseniae EF01-2.</title>
        <authorList>
            <person name="Copeland A."/>
            <person name="Lucas S."/>
            <person name="Lapidus A."/>
            <person name="Barry K."/>
            <person name="Detter J.C."/>
            <person name="Glavina del Rio T."/>
            <person name="Dalin E."/>
            <person name="Tice H."/>
            <person name="Pitluck S."/>
            <person name="Chertkov O."/>
            <person name="Brettin T."/>
            <person name="Bruce D."/>
            <person name="Han C."/>
            <person name="Tapia R."/>
            <person name="Gilna P."/>
            <person name="Schmutz J."/>
            <person name="Larimer F."/>
            <person name="Land M."/>
            <person name="Hauser L."/>
            <person name="Kyrpides N."/>
            <person name="Kim E."/>
            <person name="Stahl D."/>
            <person name="Richardson P."/>
        </authorList>
    </citation>
    <scope>NUCLEOTIDE SEQUENCE [LARGE SCALE GENOMIC DNA]</scope>
    <source>
        <strain evidence="2">EF01-2</strain>
    </source>
</reference>
<organism evidence="1 2">
    <name type="scientific">Verminephrobacter eiseniae (strain EF01-2)</name>
    <dbReference type="NCBI Taxonomy" id="391735"/>
    <lineage>
        <taxon>Bacteria</taxon>
        <taxon>Pseudomonadati</taxon>
        <taxon>Pseudomonadota</taxon>
        <taxon>Betaproteobacteria</taxon>
        <taxon>Burkholderiales</taxon>
        <taxon>Comamonadaceae</taxon>
        <taxon>Verminephrobacter</taxon>
    </lineage>
</organism>
<name>A1WQN4_VEREI</name>
<sequence>MAMPEKILMARTWPALAAGGTSIGDATIKHVAEYYAKAGYAVEIMTGDQGLKAYQPIAPIPRPRRRGG</sequence>
<dbReference type="STRING" id="391735.Veis_4236"/>
<dbReference type="AlphaFoldDB" id="A1WQN4"/>
<evidence type="ECO:0000313" key="1">
    <source>
        <dbReference type="EMBL" id="ABM59941.1"/>
    </source>
</evidence>
<dbReference type="HOGENOM" id="CLU_2792875_0_0_4"/>
<accession>A1WQN4</accession>
<dbReference type="Proteomes" id="UP000000374">
    <property type="component" value="Chromosome"/>
</dbReference>
<dbReference type="KEGG" id="vei:Veis_4236"/>
<keyword evidence="2" id="KW-1185">Reference proteome</keyword>
<proteinExistence type="predicted"/>
<evidence type="ECO:0000313" key="2">
    <source>
        <dbReference type="Proteomes" id="UP000000374"/>
    </source>
</evidence>